<feature type="domain" description="Inositolphosphotransferase Aur1/Ipt1" evidence="2">
    <location>
        <begin position="143"/>
        <end position="337"/>
    </location>
</feature>
<evidence type="ECO:0000256" key="1">
    <source>
        <dbReference type="SAM" id="Phobius"/>
    </source>
</evidence>
<evidence type="ECO:0000313" key="3">
    <source>
        <dbReference type="EMBL" id="OGF74582.1"/>
    </source>
</evidence>
<dbReference type="GO" id="GO:0016020">
    <property type="term" value="C:membrane"/>
    <property type="evidence" value="ECO:0007669"/>
    <property type="project" value="UniProtKB-SubCell"/>
</dbReference>
<organism evidence="3 4">
    <name type="scientific">Candidatus Giovannonibacteria bacterium RIFCSPHIGHO2_02_FULL_46_20</name>
    <dbReference type="NCBI Taxonomy" id="1798338"/>
    <lineage>
        <taxon>Bacteria</taxon>
        <taxon>Candidatus Giovannoniibacteriota</taxon>
    </lineage>
</organism>
<reference evidence="3 4" key="1">
    <citation type="journal article" date="2016" name="Nat. Commun.">
        <title>Thousands of microbial genomes shed light on interconnected biogeochemical processes in an aquifer system.</title>
        <authorList>
            <person name="Anantharaman K."/>
            <person name="Brown C.T."/>
            <person name="Hug L.A."/>
            <person name="Sharon I."/>
            <person name="Castelle C.J."/>
            <person name="Probst A.J."/>
            <person name="Thomas B.C."/>
            <person name="Singh A."/>
            <person name="Wilkins M.J."/>
            <person name="Karaoz U."/>
            <person name="Brodie E.L."/>
            <person name="Williams K.H."/>
            <person name="Hubbard S.S."/>
            <person name="Banfield J.F."/>
        </authorList>
    </citation>
    <scope>NUCLEOTIDE SEQUENCE [LARGE SCALE GENOMIC DNA]</scope>
</reference>
<keyword evidence="1" id="KW-0472">Membrane</keyword>
<protein>
    <recommendedName>
        <fullName evidence="2">Inositolphosphotransferase Aur1/Ipt1 domain-containing protein</fullName>
    </recommendedName>
</protein>
<keyword evidence="1" id="KW-0812">Transmembrane</keyword>
<feature type="transmembrane region" description="Helical" evidence="1">
    <location>
        <begin position="146"/>
        <end position="165"/>
    </location>
</feature>
<dbReference type="EMBL" id="MFHQ01000013">
    <property type="protein sequence ID" value="OGF74582.1"/>
    <property type="molecule type" value="Genomic_DNA"/>
</dbReference>
<accession>A0A1F5WFV2</accession>
<evidence type="ECO:0000313" key="4">
    <source>
        <dbReference type="Proteomes" id="UP000178406"/>
    </source>
</evidence>
<dbReference type="Proteomes" id="UP000178406">
    <property type="component" value="Unassembled WGS sequence"/>
</dbReference>
<feature type="transmembrane region" description="Helical" evidence="1">
    <location>
        <begin position="324"/>
        <end position="341"/>
    </location>
</feature>
<feature type="transmembrane region" description="Helical" evidence="1">
    <location>
        <begin position="297"/>
        <end position="318"/>
    </location>
</feature>
<feature type="transmembrane region" description="Helical" evidence="1">
    <location>
        <begin position="196"/>
        <end position="217"/>
    </location>
</feature>
<feature type="transmembrane region" description="Helical" evidence="1">
    <location>
        <begin position="61"/>
        <end position="86"/>
    </location>
</feature>
<evidence type="ECO:0000259" key="2">
    <source>
        <dbReference type="Pfam" id="PF14378"/>
    </source>
</evidence>
<name>A0A1F5WFV2_9BACT</name>
<dbReference type="InterPro" id="IPR026841">
    <property type="entry name" value="Aur1/Ipt1"/>
</dbReference>
<feature type="transmembrane region" description="Helical" evidence="1">
    <location>
        <begin position="172"/>
        <end position="190"/>
    </location>
</feature>
<feature type="transmembrane region" description="Helical" evidence="1">
    <location>
        <begin position="12"/>
        <end position="33"/>
    </location>
</feature>
<keyword evidence="1" id="KW-1133">Transmembrane helix</keyword>
<feature type="transmembrane region" description="Helical" evidence="1">
    <location>
        <begin position="107"/>
        <end position="126"/>
    </location>
</feature>
<dbReference type="Pfam" id="PF14378">
    <property type="entry name" value="PAP2_3"/>
    <property type="match status" value="1"/>
</dbReference>
<sequence>MKQKLLSFPAIGLYGPTLGFLGFAVLLLLAQGFEPSSQESIFTLRYYAGMFLGPLRTLNQWIVFPVIVVLLFIFWRVALHAMLHNIHPREYISYLRQLRTREGLKDIALVAIALGINLALLGFILGKLNTLNASRLKSDLLLSWDYWLTGTYPFVVIGAVTFPAWVVAITKYAFFILPFTVSLAGVYLFIQQRHIFYEYSVAFIVGLLIMLPFWAALPALDPRNQYIENVYNIPLEASIISATRAYAPQQEIAAFQNEIRKIQSRNPKNIYPTSAFPSAHVAWAFMMLWYARRARTALFWWLAPIAILSTFATVLFGFHYFVDIPSGIAAGAVAIYITAHLKKISSRQLAPAWTGE</sequence>
<dbReference type="STRING" id="1798338.A3J56_03405"/>
<comment type="caution">
    <text evidence="3">The sequence shown here is derived from an EMBL/GenBank/DDBJ whole genome shotgun (WGS) entry which is preliminary data.</text>
</comment>
<dbReference type="AlphaFoldDB" id="A0A1F5WFV2"/>
<proteinExistence type="predicted"/>
<gene>
    <name evidence="3" type="ORF">A3J56_03405</name>
</gene>